<dbReference type="Proteomes" id="UP000095285">
    <property type="component" value="Unassembled WGS sequence"/>
</dbReference>
<evidence type="ECO:0000313" key="1">
    <source>
        <dbReference type="Proteomes" id="UP000095285"/>
    </source>
</evidence>
<reference evidence="2" key="2">
    <citation type="submission" date="2016-11" db="UniProtKB">
        <authorList>
            <consortium name="WormBaseParasite"/>
        </authorList>
    </citation>
    <scope>IDENTIFICATION</scope>
</reference>
<sequence length="527" mass="60943">MKEQKSIEGKINPQINLRYFPKETSALTITTPQTYTKANAKKVSKTQRLCVFCNKNHWDNECQTYPSIEQRMQRLKENNACLNCLQPGHATIDCKSKKRVCFHYKDDHNTALYYAKYNDPAQSVELTKATSSTMVIKPVIEHSRRNNRETLLFCKEVEVINLDMQEASNKVVVLFNSGAQVTCISKKLAKRLNQEDIDHEQVKSATFGNRRPQQSITAKVRIGIKTIEADIITYGFYLTNTIAGPMIAGSGYMDKHSNRLNEMIYDPYEMRLILGFIGIQDQPNLHEDKQALERFKENITKNNGRYQNNERLLLKYDETIRDQIQSNVIEKVCPEMDHVGIIHYLPHHEVITPNKATTELRTVYDASSHQKGRKELNDVLYRGPIILLDLVGVLLRFRMMEIVIIADIEKAFLQLELLPSERNCTRFLWLKNIRGQTTEDNIEYNRFQRVPFGVISSPFLLSATLNYHLENYGSKLADENKKNLYVDNIVGCTKGTDEALLKYQEMKIIFNRASINVREFLSNDQRI</sequence>
<dbReference type="PANTHER" id="PTHR47331">
    <property type="entry name" value="PHD-TYPE DOMAIN-CONTAINING PROTEIN"/>
    <property type="match status" value="1"/>
</dbReference>
<dbReference type="PANTHER" id="PTHR47331:SF1">
    <property type="entry name" value="GAG-LIKE PROTEIN"/>
    <property type="match status" value="1"/>
</dbReference>
<dbReference type="InterPro" id="IPR043502">
    <property type="entry name" value="DNA/RNA_pol_sf"/>
</dbReference>
<dbReference type="STRING" id="7209.A0A1I7VC37"/>
<dbReference type="AlphaFoldDB" id="A0A1I7VC37"/>
<dbReference type="WBParaSite" id="EN70_12156">
    <property type="protein sequence ID" value="EN70_12156"/>
    <property type="gene ID" value="EN70_12156"/>
</dbReference>
<name>A0A1I7VC37_LOALO</name>
<organism evidence="1 2">
    <name type="scientific">Loa loa</name>
    <name type="common">Eye worm</name>
    <name type="synonym">Filaria loa</name>
    <dbReference type="NCBI Taxonomy" id="7209"/>
    <lineage>
        <taxon>Eukaryota</taxon>
        <taxon>Metazoa</taxon>
        <taxon>Ecdysozoa</taxon>
        <taxon>Nematoda</taxon>
        <taxon>Chromadorea</taxon>
        <taxon>Rhabditida</taxon>
        <taxon>Spirurina</taxon>
        <taxon>Spiruromorpha</taxon>
        <taxon>Filarioidea</taxon>
        <taxon>Onchocercidae</taxon>
        <taxon>Loa</taxon>
    </lineage>
</organism>
<reference evidence="1" key="1">
    <citation type="submission" date="2012-04" db="EMBL/GenBank/DDBJ databases">
        <title>The Genome Sequence of Loa loa.</title>
        <authorList>
            <consortium name="The Broad Institute Genome Sequencing Platform"/>
            <consortium name="Broad Institute Genome Sequencing Center for Infectious Disease"/>
            <person name="Nutman T.B."/>
            <person name="Fink D.L."/>
            <person name="Russ C."/>
            <person name="Young S."/>
            <person name="Zeng Q."/>
            <person name="Gargeya S."/>
            <person name="Alvarado L."/>
            <person name="Berlin A."/>
            <person name="Chapman S.B."/>
            <person name="Chen Z."/>
            <person name="Freedman E."/>
            <person name="Gellesch M."/>
            <person name="Goldberg J."/>
            <person name="Griggs A."/>
            <person name="Gujja S."/>
            <person name="Heilman E.R."/>
            <person name="Heiman D."/>
            <person name="Howarth C."/>
            <person name="Mehta T."/>
            <person name="Neiman D."/>
            <person name="Pearson M."/>
            <person name="Roberts A."/>
            <person name="Saif S."/>
            <person name="Shea T."/>
            <person name="Shenoy N."/>
            <person name="Sisk P."/>
            <person name="Stolte C."/>
            <person name="Sykes S."/>
            <person name="White J."/>
            <person name="Yandava C."/>
            <person name="Haas B."/>
            <person name="Henn M.R."/>
            <person name="Nusbaum C."/>
            <person name="Birren B."/>
        </authorList>
    </citation>
    <scope>NUCLEOTIDE SEQUENCE [LARGE SCALE GENOMIC DNA]</scope>
</reference>
<accession>A0A1I7VC37</accession>
<dbReference type="CDD" id="cd00303">
    <property type="entry name" value="retropepsin_like"/>
    <property type="match status" value="1"/>
</dbReference>
<dbReference type="InterPro" id="IPR043128">
    <property type="entry name" value="Rev_trsase/Diguanyl_cyclase"/>
</dbReference>
<dbReference type="Gene3D" id="3.30.70.270">
    <property type="match status" value="1"/>
</dbReference>
<keyword evidence="1" id="KW-1185">Reference proteome</keyword>
<protein>
    <submittedName>
        <fullName evidence="2">Endonuclease</fullName>
    </submittedName>
</protein>
<dbReference type="Gene3D" id="3.10.10.10">
    <property type="entry name" value="HIV Type 1 Reverse Transcriptase, subunit A, domain 1"/>
    <property type="match status" value="1"/>
</dbReference>
<dbReference type="Gene3D" id="2.40.70.10">
    <property type="entry name" value="Acid Proteases"/>
    <property type="match status" value="1"/>
</dbReference>
<dbReference type="InterPro" id="IPR021109">
    <property type="entry name" value="Peptidase_aspartic_dom_sf"/>
</dbReference>
<evidence type="ECO:0000313" key="2">
    <source>
        <dbReference type="WBParaSite" id="EN70_12156"/>
    </source>
</evidence>
<proteinExistence type="predicted"/>
<dbReference type="SUPFAM" id="SSF56672">
    <property type="entry name" value="DNA/RNA polymerases"/>
    <property type="match status" value="1"/>
</dbReference>